<feature type="transmembrane region" description="Helical" evidence="2">
    <location>
        <begin position="131"/>
        <end position="152"/>
    </location>
</feature>
<proteinExistence type="predicted"/>
<reference evidence="3" key="1">
    <citation type="submission" date="2018-05" db="EMBL/GenBank/DDBJ databases">
        <authorList>
            <person name="Lanie J.A."/>
            <person name="Ng W.-L."/>
            <person name="Kazmierczak K.M."/>
            <person name="Andrzejewski T.M."/>
            <person name="Davidsen T.M."/>
            <person name="Wayne K.J."/>
            <person name="Tettelin H."/>
            <person name="Glass J.I."/>
            <person name="Rusch D."/>
            <person name="Podicherti R."/>
            <person name="Tsui H.-C.T."/>
            <person name="Winkler M.E."/>
        </authorList>
    </citation>
    <scope>NUCLEOTIDE SEQUENCE</scope>
</reference>
<feature type="region of interest" description="Disordered" evidence="1">
    <location>
        <begin position="1"/>
        <end position="20"/>
    </location>
</feature>
<accession>A0A382DHB6</accession>
<name>A0A382DHB6_9ZZZZ</name>
<gene>
    <name evidence="3" type="ORF">METZ01_LOCUS190296</name>
</gene>
<evidence type="ECO:0000313" key="3">
    <source>
        <dbReference type="EMBL" id="SVB37442.1"/>
    </source>
</evidence>
<keyword evidence="2" id="KW-0472">Membrane</keyword>
<dbReference type="AlphaFoldDB" id="A0A382DHB6"/>
<organism evidence="3">
    <name type="scientific">marine metagenome</name>
    <dbReference type="NCBI Taxonomy" id="408172"/>
    <lineage>
        <taxon>unclassified sequences</taxon>
        <taxon>metagenomes</taxon>
        <taxon>ecological metagenomes</taxon>
    </lineage>
</organism>
<keyword evidence="2" id="KW-1133">Transmembrane helix</keyword>
<keyword evidence="2" id="KW-0812">Transmembrane</keyword>
<dbReference type="EMBL" id="UINC01039240">
    <property type="protein sequence ID" value="SVB37442.1"/>
    <property type="molecule type" value="Genomic_DNA"/>
</dbReference>
<sequence length="161" mass="17637">MTEPVRFEAEEVTPKESGRGMMSEAGPFIASVERLMIRVRSAKLKDHTQMIDNLQAWIDRGMNGGIDVLRDGEQILSTLNANVDEMIQSRTMLRRIVFPMAGLTLLAVALAALTVTVSGLEALFLSTPLEIVFAAVIFGIAGSSFAVLLRTVTMQFAYTEK</sequence>
<protein>
    <submittedName>
        <fullName evidence="3">Uncharacterized protein</fullName>
    </submittedName>
</protein>
<feature type="non-terminal residue" evidence="3">
    <location>
        <position position="161"/>
    </location>
</feature>
<feature type="transmembrane region" description="Helical" evidence="2">
    <location>
        <begin position="96"/>
        <end position="119"/>
    </location>
</feature>
<feature type="compositionally biased region" description="Basic and acidic residues" evidence="1">
    <location>
        <begin position="1"/>
        <end position="18"/>
    </location>
</feature>
<evidence type="ECO:0000256" key="1">
    <source>
        <dbReference type="SAM" id="MobiDB-lite"/>
    </source>
</evidence>
<evidence type="ECO:0000256" key="2">
    <source>
        <dbReference type="SAM" id="Phobius"/>
    </source>
</evidence>